<dbReference type="Gene3D" id="3.30.497.10">
    <property type="entry name" value="Antithrombin, subunit I, domain 2"/>
    <property type="match status" value="2"/>
</dbReference>
<dbReference type="AlphaFoldDB" id="A0AAW2I3G0"/>
<dbReference type="PANTHER" id="PTHR11461:SF211">
    <property type="entry name" value="GH10112P-RELATED"/>
    <property type="match status" value="1"/>
</dbReference>
<accession>A0AAW2I3G0</accession>
<dbReference type="InterPro" id="IPR000215">
    <property type="entry name" value="Serpin_fam"/>
</dbReference>
<organism evidence="7">
    <name type="scientific">Menopon gallinae</name>
    <name type="common">poultry shaft louse</name>
    <dbReference type="NCBI Taxonomy" id="328185"/>
    <lineage>
        <taxon>Eukaryota</taxon>
        <taxon>Metazoa</taxon>
        <taxon>Ecdysozoa</taxon>
        <taxon>Arthropoda</taxon>
        <taxon>Hexapoda</taxon>
        <taxon>Insecta</taxon>
        <taxon>Pterygota</taxon>
        <taxon>Neoptera</taxon>
        <taxon>Paraneoptera</taxon>
        <taxon>Psocodea</taxon>
        <taxon>Troctomorpha</taxon>
        <taxon>Phthiraptera</taxon>
        <taxon>Amblycera</taxon>
        <taxon>Menoponidae</taxon>
        <taxon>Menopon</taxon>
    </lineage>
</organism>
<dbReference type="InterPro" id="IPR023796">
    <property type="entry name" value="Serpin_dom"/>
</dbReference>
<dbReference type="InterPro" id="IPR036186">
    <property type="entry name" value="Serpin_sf"/>
</dbReference>
<evidence type="ECO:0000256" key="1">
    <source>
        <dbReference type="ARBA" id="ARBA00009500"/>
    </source>
</evidence>
<evidence type="ECO:0000256" key="3">
    <source>
        <dbReference type="ARBA" id="ARBA00022900"/>
    </source>
</evidence>
<keyword evidence="3" id="KW-0722">Serine protease inhibitor</keyword>
<evidence type="ECO:0000259" key="6">
    <source>
        <dbReference type="SMART" id="SM00093"/>
    </source>
</evidence>
<evidence type="ECO:0000256" key="2">
    <source>
        <dbReference type="ARBA" id="ARBA00022690"/>
    </source>
</evidence>
<comment type="caution">
    <text evidence="7">The sequence shown here is derived from an EMBL/GenBank/DDBJ whole genome shotgun (WGS) entry which is preliminary data.</text>
</comment>
<evidence type="ECO:0000256" key="5">
    <source>
        <dbReference type="SAM" id="MobiDB-lite"/>
    </source>
</evidence>
<dbReference type="Pfam" id="PF00079">
    <property type="entry name" value="Serpin"/>
    <property type="match status" value="1"/>
</dbReference>
<dbReference type="InterPro" id="IPR042185">
    <property type="entry name" value="Serpin_sf_2"/>
</dbReference>
<reference evidence="7" key="1">
    <citation type="journal article" date="2024" name="Gigascience">
        <title>Chromosome-level genome of the poultry shaft louse Menopon gallinae provides insight into the host-switching and adaptive evolution of parasitic lice.</title>
        <authorList>
            <person name="Xu Y."/>
            <person name="Ma L."/>
            <person name="Liu S."/>
            <person name="Liang Y."/>
            <person name="Liu Q."/>
            <person name="He Z."/>
            <person name="Tian L."/>
            <person name="Duan Y."/>
            <person name="Cai W."/>
            <person name="Li H."/>
            <person name="Song F."/>
        </authorList>
    </citation>
    <scope>NUCLEOTIDE SEQUENCE</scope>
    <source>
        <strain evidence="7">Cailab_2023a</strain>
    </source>
</reference>
<dbReference type="CDD" id="cd00172">
    <property type="entry name" value="serpin"/>
    <property type="match status" value="1"/>
</dbReference>
<feature type="region of interest" description="Disordered" evidence="5">
    <location>
        <begin position="224"/>
        <end position="246"/>
    </location>
</feature>
<gene>
    <name evidence="7" type="ORF">PYX00_003929</name>
</gene>
<dbReference type="GO" id="GO:0005615">
    <property type="term" value="C:extracellular space"/>
    <property type="evidence" value="ECO:0007669"/>
    <property type="project" value="InterPro"/>
</dbReference>
<feature type="domain" description="Serpin" evidence="6">
    <location>
        <begin position="2"/>
        <end position="318"/>
    </location>
</feature>
<keyword evidence="2" id="KW-0646">Protease inhibitor</keyword>
<dbReference type="SUPFAM" id="SSF56574">
    <property type="entry name" value="Serpins"/>
    <property type="match status" value="1"/>
</dbReference>
<dbReference type="GO" id="GO:0004867">
    <property type="term" value="F:serine-type endopeptidase inhibitor activity"/>
    <property type="evidence" value="ECO:0007669"/>
    <property type="project" value="UniProtKB-KW"/>
</dbReference>
<dbReference type="PANTHER" id="PTHR11461">
    <property type="entry name" value="SERINE PROTEASE INHIBITOR, SERPIN"/>
    <property type="match status" value="1"/>
</dbReference>
<dbReference type="Gene3D" id="2.30.39.10">
    <property type="entry name" value="Alpha-1-antitrypsin, domain 1"/>
    <property type="match status" value="1"/>
</dbReference>
<dbReference type="SMART" id="SM00093">
    <property type="entry name" value="SERPIN"/>
    <property type="match status" value="1"/>
</dbReference>
<comment type="similarity">
    <text evidence="1 4">Belongs to the serpin family.</text>
</comment>
<sequence length="323" mass="36938">MKYLESSRNGSYDLELNAAVFIQPGIHLKHTYKHALLDFYNAQIYVVDFLRQSYESTQKINQWVKMATRGKLQALYAHPLPPRTVSVMANAVYFNGRWENPFVPDFTKSGPFLIGENQTVTADFMFGEKEVLYKNTSEMQLVGIPYKNWDVVLYILLPHERLATSLSVDHLDRIIASAEKENITLSIPKLKLLSTISVRQSVLKYLMNSERLATRTVIVSGHDARQKKGLTRQSSSSSTTSRPNEDSVFEDAEFKFDDVIHQVSMEVNERGSEIAAATASLVDYSGDNFLLKIDRPFWFFVRHEISSTHLFWGRIVDPTSDRN</sequence>
<dbReference type="InterPro" id="IPR042178">
    <property type="entry name" value="Serpin_sf_1"/>
</dbReference>
<evidence type="ECO:0000256" key="4">
    <source>
        <dbReference type="RuleBase" id="RU000411"/>
    </source>
</evidence>
<protein>
    <recommendedName>
        <fullName evidence="6">Serpin domain-containing protein</fullName>
    </recommendedName>
</protein>
<evidence type="ECO:0000313" key="7">
    <source>
        <dbReference type="EMBL" id="KAL0276338.1"/>
    </source>
</evidence>
<dbReference type="EMBL" id="JARGDH010000002">
    <property type="protein sequence ID" value="KAL0276338.1"/>
    <property type="molecule type" value="Genomic_DNA"/>
</dbReference>
<proteinExistence type="inferred from homology"/>
<name>A0AAW2I3G0_9NEOP</name>